<feature type="compositionally biased region" description="Pro residues" evidence="5">
    <location>
        <begin position="174"/>
        <end position="183"/>
    </location>
</feature>
<evidence type="ECO:0000256" key="5">
    <source>
        <dbReference type="SAM" id="MobiDB-lite"/>
    </source>
</evidence>
<evidence type="ECO:0000256" key="2">
    <source>
        <dbReference type="ARBA" id="ARBA00022771"/>
    </source>
</evidence>
<feature type="compositionally biased region" description="Polar residues" evidence="5">
    <location>
        <begin position="157"/>
        <end position="170"/>
    </location>
</feature>
<organism evidence="8">
    <name type="scientific">Aureococcus anophagefferens</name>
    <name type="common">Harmful bloom alga</name>
    <dbReference type="NCBI Taxonomy" id="44056"/>
    <lineage>
        <taxon>Eukaryota</taxon>
        <taxon>Sar</taxon>
        <taxon>Stramenopiles</taxon>
        <taxon>Ochrophyta</taxon>
        <taxon>Pelagophyceae</taxon>
        <taxon>Pelagomonadales</taxon>
        <taxon>Pelagomonadaceae</taxon>
        <taxon>Aureococcus</taxon>
    </lineage>
</organism>
<dbReference type="Proteomes" id="UP000002729">
    <property type="component" value="Unassembled WGS sequence"/>
</dbReference>
<feature type="compositionally biased region" description="Low complexity" evidence="5">
    <location>
        <begin position="300"/>
        <end position="315"/>
    </location>
</feature>
<feature type="compositionally biased region" description="Low complexity" evidence="5">
    <location>
        <begin position="226"/>
        <end position="238"/>
    </location>
</feature>
<keyword evidence="1" id="KW-0479">Metal-binding</keyword>
<evidence type="ECO:0000313" key="8">
    <source>
        <dbReference type="Proteomes" id="UP000002729"/>
    </source>
</evidence>
<dbReference type="InterPro" id="IPR036443">
    <property type="entry name" value="Znf_RanBP2_sf"/>
</dbReference>
<evidence type="ECO:0000256" key="1">
    <source>
        <dbReference type="ARBA" id="ARBA00022723"/>
    </source>
</evidence>
<dbReference type="PROSITE" id="PS50199">
    <property type="entry name" value="ZF_RANBP2_2"/>
    <property type="match status" value="1"/>
</dbReference>
<dbReference type="InParanoid" id="F0YB37"/>
<feature type="compositionally biased region" description="Low complexity" evidence="5">
    <location>
        <begin position="271"/>
        <end position="286"/>
    </location>
</feature>
<feature type="region of interest" description="Disordered" evidence="5">
    <location>
        <begin position="418"/>
        <end position="457"/>
    </location>
</feature>
<protein>
    <recommendedName>
        <fullName evidence="6">RanBP2-type domain-containing protein</fullName>
    </recommendedName>
</protein>
<dbReference type="OMA" id="QTHEILC"/>
<dbReference type="AlphaFoldDB" id="F0YB37"/>
<evidence type="ECO:0000256" key="3">
    <source>
        <dbReference type="ARBA" id="ARBA00022833"/>
    </source>
</evidence>
<dbReference type="InterPro" id="IPR001876">
    <property type="entry name" value="Znf_RanBP2"/>
</dbReference>
<feature type="domain" description="RanBP2-type" evidence="6">
    <location>
        <begin position="457"/>
        <end position="486"/>
    </location>
</feature>
<accession>F0YB37</accession>
<proteinExistence type="predicted"/>
<evidence type="ECO:0000313" key="7">
    <source>
        <dbReference type="EMBL" id="EGB07775.1"/>
    </source>
</evidence>
<reference evidence="7" key="1">
    <citation type="journal article" date="2011" name="Proc. Natl. Acad. Sci. U.S.A.">
        <title>Niche of harmful alga Aureococcus anophagefferens revealed through ecogenomics.</title>
        <authorList>
            <person name="Gobler C.J."/>
            <person name="Berry D.L."/>
            <person name="Dyhrman S.T."/>
            <person name="Wilhelm S.W."/>
            <person name="Salamov A."/>
            <person name="Lobanov A.V."/>
            <person name="Zhang Y."/>
            <person name="Collier J.L."/>
            <person name="Wurch L.L."/>
            <person name="Kustka A.B."/>
            <person name="Dill B.D."/>
            <person name="Shah M."/>
            <person name="VerBerkmoes N.C."/>
            <person name="Kuo A."/>
            <person name="Terry A."/>
            <person name="Pangilinan J."/>
            <person name="Lindquist E.A."/>
            <person name="Lucas S."/>
            <person name="Paulsen I.T."/>
            <person name="Hattenrath-Lehmann T.K."/>
            <person name="Talmage S.C."/>
            <person name="Walker E.A."/>
            <person name="Koch F."/>
            <person name="Burson A.M."/>
            <person name="Marcoval M.A."/>
            <person name="Tang Y.Z."/>
            <person name="Lecleir G.R."/>
            <person name="Coyne K.J."/>
            <person name="Berg G.M."/>
            <person name="Bertrand E.M."/>
            <person name="Saito M.A."/>
            <person name="Gladyshev V.N."/>
            <person name="Grigoriev I.V."/>
        </authorList>
    </citation>
    <scope>NUCLEOTIDE SEQUENCE [LARGE SCALE GENOMIC DNA]</scope>
    <source>
        <strain evidence="7">CCMP1984</strain>
    </source>
</reference>
<dbReference type="SUPFAM" id="SSF90209">
    <property type="entry name" value="Ran binding protein zinc finger-like"/>
    <property type="match status" value="1"/>
</dbReference>
<keyword evidence="2 4" id="KW-0863">Zinc-finger</keyword>
<dbReference type="KEGG" id="aaf:AURANDRAFT_64650"/>
<keyword evidence="8" id="KW-1185">Reference proteome</keyword>
<dbReference type="EMBL" id="GL833130">
    <property type="protein sequence ID" value="EGB07775.1"/>
    <property type="molecule type" value="Genomic_DNA"/>
</dbReference>
<dbReference type="PROSITE" id="PS01358">
    <property type="entry name" value="ZF_RANBP2_1"/>
    <property type="match status" value="1"/>
</dbReference>
<dbReference type="GeneID" id="20224940"/>
<keyword evidence="3" id="KW-0862">Zinc</keyword>
<feature type="region of interest" description="Disordered" evidence="5">
    <location>
        <begin position="337"/>
        <end position="404"/>
    </location>
</feature>
<feature type="compositionally biased region" description="Basic and acidic residues" evidence="5">
    <location>
        <begin position="185"/>
        <end position="197"/>
    </location>
</feature>
<dbReference type="RefSeq" id="XP_009037756.1">
    <property type="nucleotide sequence ID" value="XM_009039508.1"/>
</dbReference>
<feature type="compositionally biased region" description="Pro residues" evidence="5">
    <location>
        <begin position="344"/>
        <end position="356"/>
    </location>
</feature>
<gene>
    <name evidence="7" type="ORF">AURANDRAFT_64650</name>
</gene>
<evidence type="ECO:0000259" key="6">
    <source>
        <dbReference type="PROSITE" id="PS50199"/>
    </source>
</evidence>
<sequence>MASYQDVTLTDAQTHEILCGFSTLLDARCVIVEAALARSKAFHRWRRSAAQPVVTPKGSTPKPTLATVAEAAEDATPRKRRRTPLKERFGLENVGHAADDKAPTPRSRQPVSPVPFDGARRSRQPASPLPVDRAPTPRSRQPASPVPPRSRQPASPVPSSAGRSRAQTQGDHPYVPPPRPPPSKSEIKAPAPKEKNVTPRKVRWSPTSPPQSRSPPGARATPVKGSPPAGSGSPGAAGTPDRGASPGDRPVRRDLFSRSPRGGASPVPSHSPVRASPPRAVRASPPRAAPAPPRPRADSDAAAPEAPARRLAAPAGEADGAGFSEAFREAARFAAAPLPAYTPRQPPPPPDSPGVTPPAFVSDASPRFTPAARISPSTPAEQAGAFTGALGRAATRGDSPAVVTPSISAKLSQWRDKYRGGGAPSVAAPPPPDFRGALETPAAPPKLRARSRPSPAAASGWRCSLCYAQNEPVRSQCALCHQLKIRV</sequence>
<name>F0YB37_AURAN</name>
<evidence type="ECO:0000256" key="4">
    <source>
        <dbReference type="PROSITE-ProRule" id="PRU00322"/>
    </source>
</evidence>
<feature type="region of interest" description="Disordered" evidence="5">
    <location>
        <begin position="46"/>
        <end position="324"/>
    </location>
</feature>
<dbReference type="GO" id="GO:0008270">
    <property type="term" value="F:zinc ion binding"/>
    <property type="evidence" value="ECO:0007669"/>
    <property type="project" value="UniProtKB-KW"/>
</dbReference>